<dbReference type="InterPro" id="IPR027417">
    <property type="entry name" value="P-loop_NTPase"/>
</dbReference>
<reference evidence="3 4" key="1">
    <citation type="submission" date="2019-03" db="EMBL/GenBank/DDBJ databases">
        <title>Genomic Encyclopedia of Type Strains, Phase IV (KMG-IV): sequencing the most valuable type-strain genomes for metagenomic binning, comparative biology and taxonomic classification.</title>
        <authorList>
            <person name="Goeker M."/>
        </authorList>
    </citation>
    <scope>NUCLEOTIDE SEQUENCE [LARGE SCALE GENOMIC DNA]</scope>
    <source>
        <strain evidence="3 4">DSM 16998</strain>
    </source>
</reference>
<dbReference type="AlphaFoldDB" id="A0A4R6QGB9"/>
<dbReference type="SUPFAM" id="SSF52540">
    <property type="entry name" value="P-loop containing nucleoside triphosphate hydrolases"/>
    <property type="match status" value="1"/>
</dbReference>
<dbReference type="Gene3D" id="3.40.50.300">
    <property type="entry name" value="P-loop containing nucleotide triphosphate hydrolases"/>
    <property type="match status" value="1"/>
</dbReference>
<dbReference type="GO" id="GO:0005524">
    <property type="term" value="F:ATP binding"/>
    <property type="evidence" value="ECO:0007669"/>
    <property type="project" value="InterPro"/>
</dbReference>
<keyword evidence="4" id="KW-1185">Reference proteome</keyword>
<dbReference type="PIRSF" id="PIRSF007531">
    <property type="entry name" value="CPT"/>
    <property type="match status" value="1"/>
</dbReference>
<feature type="binding site" evidence="2">
    <location>
        <begin position="15"/>
        <end position="22"/>
    </location>
    <ligand>
        <name>ATP</name>
        <dbReference type="ChEBI" id="CHEBI:30616"/>
    </ligand>
</feature>
<evidence type="ECO:0000313" key="4">
    <source>
        <dbReference type="Proteomes" id="UP000295361"/>
    </source>
</evidence>
<dbReference type="OrthoDB" id="1493892at2"/>
<dbReference type="RefSeq" id="WP_133703549.1">
    <property type="nucleotide sequence ID" value="NZ_SNXS01000012.1"/>
</dbReference>
<dbReference type="EMBL" id="SNXS01000012">
    <property type="protein sequence ID" value="TDP61461.1"/>
    <property type="molecule type" value="Genomic_DNA"/>
</dbReference>
<dbReference type="GO" id="GO:0016740">
    <property type="term" value="F:transferase activity"/>
    <property type="evidence" value="ECO:0007669"/>
    <property type="project" value="UniProtKB-KW"/>
</dbReference>
<proteinExistence type="predicted"/>
<comment type="caution">
    <text evidence="3">The sequence shown here is derived from an EMBL/GenBank/DDBJ whole genome shotgun (WGS) entry which is preliminary data.</text>
</comment>
<feature type="active site" evidence="1">
    <location>
        <position position="43"/>
    </location>
</feature>
<dbReference type="InterPro" id="IPR012853">
    <property type="entry name" value="CPT"/>
</dbReference>
<dbReference type="Pfam" id="PF07931">
    <property type="entry name" value="CPT"/>
    <property type="match status" value="1"/>
</dbReference>
<dbReference type="Proteomes" id="UP000295361">
    <property type="component" value="Unassembled WGS sequence"/>
</dbReference>
<sequence>MAVSQHAGKVIVLNGTSSAGKTSLALELQRVAPELQPIHVQLDAFRAMEPAGYWSIEYKEQGLLRLEALCRAINSAVAQFARFGQNVILDHVLTPEACRFLLEDLAGHDVLLVKVECSHEQLRLREAGRGDRESGLAESQLESVHTACSYDFEVNTTSSPPTELARRVAVWLRANSSPAAINRMHSAHAAKDA</sequence>
<organism evidence="3 4">
    <name type="scientific">Roseateles toxinivorans</name>
    <dbReference type="NCBI Taxonomy" id="270368"/>
    <lineage>
        <taxon>Bacteria</taxon>
        <taxon>Pseudomonadati</taxon>
        <taxon>Pseudomonadota</taxon>
        <taxon>Betaproteobacteria</taxon>
        <taxon>Burkholderiales</taxon>
        <taxon>Sphaerotilaceae</taxon>
        <taxon>Roseateles</taxon>
    </lineage>
</organism>
<keyword evidence="3" id="KW-0808">Transferase</keyword>
<evidence type="ECO:0000256" key="1">
    <source>
        <dbReference type="PIRSR" id="PIRSR007531-1"/>
    </source>
</evidence>
<dbReference type="InParanoid" id="A0A4R6QGB9"/>
<evidence type="ECO:0000256" key="2">
    <source>
        <dbReference type="PIRSR" id="PIRSR007531-2"/>
    </source>
</evidence>
<evidence type="ECO:0000313" key="3">
    <source>
        <dbReference type="EMBL" id="TDP61461.1"/>
    </source>
</evidence>
<protein>
    <submittedName>
        <fullName evidence="3">Chloramphenicol 3-O phosphotransferase</fullName>
    </submittedName>
</protein>
<name>A0A4R6QGB9_9BURK</name>
<gene>
    <name evidence="3" type="ORF">DES47_11210</name>
</gene>
<accession>A0A4R6QGB9</accession>